<gene>
    <name evidence="1" type="ORF">GCM10007933_26460</name>
</gene>
<proteinExistence type="predicted"/>
<comment type="caution">
    <text evidence="1">The sequence shown here is derived from an EMBL/GenBank/DDBJ whole genome shotgun (WGS) entry which is preliminary data.</text>
</comment>
<name>A0ABQ6FC49_9RHOO</name>
<evidence type="ECO:0000313" key="1">
    <source>
        <dbReference type="EMBL" id="GLT23183.1"/>
    </source>
</evidence>
<evidence type="ECO:0000313" key="2">
    <source>
        <dbReference type="Proteomes" id="UP001157167"/>
    </source>
</evidence>
<dbReference type="EMBL" id="BSPX01000040">
    <property type="protein sequence ID" value="GLT23183.1"/>
    <property type="molecule type" value="Genomic_DNA"/>
</dbReference>
<accession>A0ABQ6FC49</accession>
<keyword evidence="2" id="KW-1185">Reference proteome</keyword>
<dbReference type="RefSeq" id="WP_153163213.1">
    <property type="nucleotide sequence ID" value="NZ_BSPX01000040.1"/>
</dbReference>
<dbReference type="Proteomes" id="UP001157167">
    <property type="component" value="Unassembled WGS sequence"/>
</dbReference>
<organism evidence="1 2">
    <name type="scientific">Zoogloea oryzae</name>
    <dbReference type="NCBI Taxonomy" id="310767"/>
    <lineage>
        <taxon>Bacteria</taxon>
        <taxon>Pseudomonadati</taxon>
        <taxon>Pseudomonadota</taxon>
        <taxon>Betaproteobacteria</taxon>
        <taxon>Rhodocyclales</taxon>
        <taxon>Zoogloeaceae</taxon>
        <taxon>Zoogloea</taxon>
    </lineage>
</organism>
<sequence length="79" mass="9271">MVLIKRDVILKPYAVLRQGQNRWDGWYDVLHKTDRRPIQTFVRVPSPEGFANAELACQAAEILAEWDFERGYGLNRPKR</sequence>
<reference evidence="2" key="1">
    <citation type="journal article" date="2019" name="Int. J. Syst. Evol. Microbiol.">
        <title>The Global Catalogue of Microorganisms (GCM) 10K type strain sequencing project: providing services to taxonomists for standard genome sequencing and annotation.</title>
        <authorList>
            <consortium name="The Broad Institute Genomics Platform"/>
            <consortium name="The Broad Institute Genome Sequencing Center for Infectious Disease"/>
            <person name="Wu L."/>
            <person name="Ma J."/>
        </authorList>
    </citation>
    <scope>NUCLEOTIDE SEQUENCE [LARGE SCALE GENOMIC DNA]</scope>
    <source>
        <strain evidence="2">NBRC 102407</strain>
    </source>
</reference>
<protein>
    <submittedName>
        <fullName evidence="1">Uncharacterized protein</fullName>
    </submittedName>
</protein>